<dbReference type="InterPro" id="IPR017451">
    <property type="entry name" value="F-box-assoc_interact_dom"/>
</dbReference>
<feature type="domain" description="F-box associated beta-propeller type 1" evidence="1">
    <location>
        <begin position="14"/>
        <end position="135"/>
    </location>
</feature>
<gene>
    <name evidence="2" type="ORF">GA_TR11755_c0_g1_i1_g.37704</name>
</gene>
<dbReference type="Pfam" id="PF07734">
    <property type="entry name" value="FBA_1"/>
    <property type="match status" value="1"/>
</dbReference>
<dbReference type="AlphaFoldDB" id="A0A1J3CWW3"/>
<proteinExistence type="predicted"/>
<dbReference type="InterPro" id="IPR006527">
    <property type="entry name" value="F-box-assoc_dom_typ1"/>
</dbReference>
<evidence type="ECO:0000259" key="1">
    <source>
        <dbReference type="Pfam" id="PF07734"/>
    </source>
</evidence>
<name>A0A1J3CWW3_NOCCA</name>
<accession>A0A1J3CWW3</accession>
<sequence length="165" mass="19435">MESSTTRALIHPLSLQEQMMISDIFQCDGLFSCTTKDKRIVVWNPCSGQTRWIRIQPRNGNLNLRFVCSSFKILRYRRHNNNYLRLWVNEFEMYDFNSDSWRRVDEDTRSNSTVDQRNKKWMITSRGVSLKGNAFDSCSGLISKERDLNVFLFRLVITECVSLSC</sequence>
<protein>
    <submittedName>
        <fullName evidence="2">Putative F-box/kelch-repeat protein</fullName>
    </submittedName>
</protein>
<dbReference type="NCBIfam" id="TIGR01640">
    <property type="entry name" value="F_box_assoc_1"/>
    <property type="match status" value="1"/>
</dbReference>
<evidence type="ECO:0000313" key="2">
    <source>
        <dbReference type="EMBL" id="JAU11343.1"/>
    </source>
</evidence>
<dbReference type="EMBL" id="GEVI01020977">
    <property type="protein sequence ID" value="JAU11343.1"/>
    <property type="molecule type" value="Transcribed_RNA"/>
</dbReference>
<reference evidence="2" key="1">
    <citation type="submission" date="2016-07" db="EMBL/GenBank/DDBJ databases">
        <title>De novo transcriptome assembly of four accessions of the metal hyperaccumulator plant Noccaea caerulescens.</title>
        <authorList>
            <person name="Blande D."/>
            <person name="Halimaa P."/>
            <person name="Tervahauta A.I."/>
            <person name="Aarts M.G."/>
            <person name="Karenlampi S.O."/>
        </authorList>
    </citation>
    <scope>NUCLEOTIDE SEQUENCE</scope>
</reference>
<organism evidence="2">
    <name type="scientific">Noccaea caerulescens</name>
    <name type="common">Alpine penny-cress</name>
    <name type="synonym">Thlaspi caerulescens</name>
    <dbReference type="NCBI Taxonomy" id="107243"/>
    <lineage>
        <taxon>Eukaryota</taxon>
        <taxon>Viridiplantae</taxon>
        <taxon>Streptophyta</taxon>
        <taxon>Embryophyta</taxon>
        <taxon>Tracheophyta</taxon>
        <taxon>Spermatophyta</taxon>
        <taxon>Magnoliopsida</taxon>
        <taxon>eudicotyledons</taxon>
        <taxon>Gunneridae</taxon>
        <taxon>Pentapetalae</taxon>
        <taxon>rosids</taxon>
        <taxon>malvids</taxon>
        <taxon>Brassicales</taxon>
        <taxon>Brassicaceae</taxon>
        <taxon>Coluteocarpeae</taxon>
        <taxon>Noccaea</taxon>
    </lineage>
</organism>